<name>A0A0D2ICS0_9EURO</name>
<evidence type="ECO:0000313" key="2">
    <source>
        <dbReference type="Proteomes" id="UP000053617"/>
    </source>
</evidence>
<accession>A0A0D2ICS0</accession>
<dbReference type="HOGENOM" id="CLU_2559545_0_0_1"/>
<evidence type="ECO:0000313" key="1">
    <source>
        <dbReference type="EMBL" id="KIX01021.1"/>
    </source>
</evidence>
<dbReference type="GeneID" id="25298158"/>
<gene>
    <name evidence="1" type="ORF">Z518_10087</name>
</gene>
<dbReference type="Gene3D" id="3.50.50.60">
    <property type="entry name" value="FAD/NAD(P)-binding domain"/>
    <property type="match status" value="1"/>
</dbReference>
<dbReference type="EMBL" id="KN847482">
    <property type="protein sequence ID" value="KIX01021.1"/>
    <property type="molecule type" value="Genomic_DNA"/>
</dbReference>
<dbReference type="AlphaFoldDB" id="A0A0D2ICS0"/>
<proteinExistence type="predicted"/>
<organism evidence="1 2">
    <name type="scientific">Rhinocladiella mackenziei CBS 650.93</name>
    <dbReference type="NCBI Taxonomy" id="1442369"/>
    <lineage>
        <taxon>Eukaryota</taxon>
        <taxon>Fungi</taxon>
        <taxon>Dikarya</taxon>
        <taxon>Ascomycota</taxon>
        <taxon>Pezizomycotina</taxon>
        <taxon>Eurotiomycetes</taxon>
        <taxon>Chaetothyriomycetidae</taxon>
        <taxon>Chaetothyriales</taxon>
        <taxon>Herpotrichiellaceae</taxon>
        <taxon>Rhinocladiella</taxon>
    </lineage>
</organism>
<dbReference type="Proteomes" id="UP000053617">
    <property type="component" value="Unassembled WGS sequence"/>
</dbReference>
<reference evidence="1 2" key="1">
    <citation type="submission" date="2015-01" db="EMBL/GenBank/DDBJ databases">
        <title>The Genome Sequence of Rhinocladiella mackenzie CBS 650.93.</title>
        <authorList>
            <consortium name="The Broad Institute Genomics Platform"/>
            <person name="Cuomo C."/>
            <person name="de Hoog S."/>
            <person name="Gorbushina A."/>
            <person name="Stielow B."/>
            <person name="Teixiera M."/>
            <person name="Abouelleil A."/>
            <person name="Chapman S.B."/>
            <person name="Priest M."/>
            <person name="Young S.K."/>
            <person name="Wortman J."/>
            <person name="Nusbaum C."/>
            <person name="Birren B."/>
        </authorList>
    </citation>
    <scope>NUCLEOTIDE SEQUENCE [LARGE SCALE GENOMIC DNA]</scope>
    <source>
        <strain evidence="1 2">CBS 650.93</strain>
    </source>
</reference>
<dbReference type="SUPFAM" id="SSF51905">
    <property type="entry name" value="FAD/NAD(P)-binding domain"/>
    <property type="match status" value="1"/>
</dbReference>
<sequence length="82" mass="8495">MSVIPAETEGPWKICVIRTVADELKSHPSVDTPRRASSAPGQHFDVVILGGGQSGLTAGGRLQVLGASYVIIERQANVGVAA</sequence>
<dbReference type="InterPro" id="IPR036188">
    <property type="entry name" value="FAD/NAD-bd_sf"/>
</dbReference>
<protein>
    <submittedName>
        <fullName evidence="1">Uncharacterized protein</fullName>
    </submittedName>
</protein>
<keyword evidence="2" id="KW-1185">Reference proteome</keyword>
<dbReference type="RefSeq" id="XP_013268157.1">
    <property type="nucleotide sequence ID" value="XM_013412703.1"/>
</dbReference>
<dbReference type="VEuPathDB" id="FungiDB:Z518_10087"/>